<protein>
    <recommendedName>
        <fullName evidence="2">UmuC domain-containing protein</fullName>
    </recommendedName>
</protein>
<name>B1XYC2_LEPCP</name>
<dbReference type="eggNOG" id="COG0389">
    <property type="taxonomic scope" value="Bacteria"/>
</dbReference>
<evidence type="ECO:0000313" key="4">
    <source>
        <dbReference type="Proteomes" id="UP000001693"/>
    </source>
</evidence>
<dbReference type="InterPro" id="IPR043502">
    <property type="entry name" value="DNA/RNA_pol_sf"/>
</dbReference>
<dbReference type="SUPFAM" id="SSF56672">
    <property type="entry name" value="DNA/RNA polymerases"/>
    <property type="match status" value="1"/>
</dbReference>
<reference evidence="3 4" key="1">
    <citation type="submission" date="2008-03" db="EMBL/GenBank/DDBJ databases">
        <title>Complete sequence of Leptothrix cholodnii SP-6.</title>
        <authorList>
            <consortium name="US DOE Joint Genome Institute"/>
            <person name="Copeland A."/>
            <person name="Lucas S."/>
            <person name="Lapidus A."/>
            <person name="Glavina del Rio T."/>
            <person name="Dalin E."/>
            <person name="Tice H."/>
            <person name="Bruce D."/>
            <person name="Goodwin L."/>
            <person name="Pitluck S."/>
            <person name="Chertkov O."/>
            <person name="Brettin T."/>
            <person name="Detter J.C."/>
            <person name="Han C."/>
            <person name="Kuske C.R."/>
            <person name="Schmutz J."/>
            <person name="Larimer F."/>
            <person name="Land M."/>
            <person name="Hauser L."/>
            <person name="Kyrpides N."/>
            <person name="Lykidis A."/>
            <person name="Emerson D."/>
            <person name="Richardson P."/>
        </authorList>
    </citation>
    <scope>NUCLEOTIDE SEQUENCE [LARGE SCALE GENOMIC DNA]</scope>
    <source>
        <strain evidence="4">ATCC 51168 / LMG 8142 / SP-6</strain>
    </source>
</reference>
<keyword evidence="4" id="KW-1185">Reference proteome</keyword>
<feature type="domain" description="UmuC" evidence="2">
    <location>
        <begin position="38"/>
        <end position="154"/>
    </location>
</feature>
<organism evidence="3 4">
    <name type="scientific">Leptothrix cholodnii (strain ATCC 51168 / LMG 8142 / SP-6)</name>
    <name type="common">Leptothrix discophora (strain SP-6)</name>
    <dbReference type="NCBI Taxonomy" id="395495"/>
    <lineage>
        <taxon>Bacteria</taxon>
        <taxon>Pseudomonadati</taxon>
        <taxon>Pseudomonadota</taxon>
        <taxon>Betaproteobacteria</taxon>
        <taxon>Burkholderiales</taxon>
        <taxon>Sphaerotilaceae</taxon>
        <taxon>Leptothrix</taxon>
    </lineage>
</organism>
<dbReference type="InterPro" id="IPR001126">
    <property type="entry name" value="UmuC"/>
</dbReference>
<evidence type="ECO:0000256" key="1">
    <source>
        <dbReference type="ARBA" id="ARBA00022763"/>
    </source>
</evidence>
<dbReference type="STRING" id="395495.Lcho_2902"/>
<dbReference type="EMBL" id="CP001013">
    <property type="protein sequence ID" value="ACB35167.1"/>
    <property type="molecule type" value="Genomic_DNA"/>
</dbReference>
<dbReference type="Proteomes" id="UP000001693">
    <property type="component" value="Chromosome"/>
</dbReference>
<dbReference type="GO" id="GO:0006281">
    <property type="term" value="P:DNA repair"/>
    <property type="evidence" value="ECO:0007669"/>
    <property type="project" value="InterPro"/>
</dbReference>
<accession>B1XYC2</accession>
<gene>
    <name evidence="3" type="ordered locus">Lcho_2902</name>
</gene>
<dbReference type="HOGENOM" id="CLU_028184_0_0_4"/>
<evidence type="ECO:0000259" key="2">
    <source>
        <dbReference type="Pfam" id="PF00817"/>
    </source>
</evidence>
<dbReference type="OrthoDB" id="625722at2"/>
<dbReference type="RefSeq" id="WP_012347921.1">
    <property type="nucleotide sequence ID" value="NC_010524.1"/>
</dbReference>
<dbReference type="PANTHER" id="PTHR35369:SF2">
    <property type="entry name" value="BLR3025 PROTEIN"/>
    <property type="match status" value="1"/>
</dbReference>
<dbReference type="CDD" id="cd03468">
    <property type="entry name" value="PolY_like"/>
    <property type="match status" value="1"/>
</dbReference>
<keyword evidence="1" id="KW-0227">DNA damage</keyword>
<evidence type="ECO:0000313" key="3">
    <source>
        <dbReference type="EMBL" id="ACB35167.1"/>
    </source>
</evidence>
<dbReference type="PANTHER" id="PTHR35369">
    <property type="entry name" value="BLR3025 PROTEIN-RELATED"/>
    <property type="match status" value="1"/>
</dbReference>
<dbReference type="KEGG" id="lch:Lcho_2902"/>
<dbReference type="InterPro" id="IPR050356">
    <property type="entry name" value="SulA_CellDiv_inhibitor"/>
</dbReference>
<dbReference type="Pfam" id="PF00817">
    <property type="entry name" value="IMS"/>
    <property type="match status" value="1"/>
</dbReference>
<proteinExistence type="predicted"/>
<sequence>MPPALWLCLNLPTLALDALGPWPPGVSLPALVWQADAGGRTRTVLIANAAAQALGVQAGQRLGSAQALAPQALVLARDPAREAALLERLALGLGSLSPQRVIEPPDLLLDIHASLRLFGGLRPLLRRADRLVRAQAVQPRWSLASTPLAARLLAHAPPAQRQRRCVQLRSTRRRVLALPLALLGAWGLPCGATDTERRAADGPADAAGVAARRVAAAHIATLEMLHALGARCLADLQRLPRAGLRRRGAQDWVDALDRALGDQPDPRRCHEPPEAFALALELPWRADAVPAIEAAAAPLVQALCGWLALRWRAAQGLSLILRHDYSSRRSLPDQVLRLDLATPSREARHLQTLLREHLQHLVLAAPVDAITLQLDTSLPEAGRPTTLWPDAHQQAQAHTNLVDRLQARLGAAQVRRLLPQADARPEKADRWVNAGTADAKPLAPHAASRDALPALTHALPRPTWLLPAPLPLAEHDGQPLHQGRPLRILSRAERIETGWHDGALVRRDYHVALGQAGTLCWIYRERGNPAFDDSPAQPRWFLHGLFG</sequence>
<dbReference type="AlphaFoldDB" id="B1XYC2"/>